<dbReference type="SUPFAM" id="SSF46785">
    <property type="entry name" value="Winged helix' DNA-binding domain"/>
    <property type="match status" value="1"/>
</dbReference>
<organism evidence="3 4">
    <name type="scientific">Emticicia agri</name>
    <dbReference type="NCBI Taxonomy" id="2492393"/>
    <lineage>
        <taxon>Bacteria</taxon>
        <taxon>Pseudomonadati</taxon>
        <taxon>Bacteroidota</taxon>
        <taxon>Cytophagia</taxon>
        <taxon>Cytophagales</taxon>
        <taxon>Leadbetterellaceae</taxon>
        <taxon>Emticicia</taxon>
    </lineage>
</organism>
<dbReference type="InterPro" id="IPR026881">
    <property type="entry name" value="WYL_dom"/>
</dbReference>
<dbReference type="PROSITE" id="PS52050">
    <property type="entry name" value="WYL"/>
    <property type="match status" value="1"/>
</dbReference>
<evidence type="ECO:0000313" key="3">
    <source>
        <dbReference type="EMBL" id="RYU94628.1"/>
    </source>
</evidence>
<dbReference type="InterPro" id="IPR036388">
    <property type="entry name" value="WH-like_DNA-bd_sf"/>
</dbReference>
<dbReference type="InterPro" id="IPR013196">
    <property type="entry name" value="HTH_11"/>
</dbReference>
<evidence type="ECO:0000259" key="1">
    <source>
        <dbReference type="Pfam" id="PF08279"/>
    </source>
</evidence>
<dbReference type="Proteomes" id="UP000293162">
    <property type="component" value="Unassembled WGS sequence"/>
</dbReference>
<keyword evidence="4" id="KW-1185">Reference proteome</keyword>
<dbReference type="Pfam" id="PF08279">
    <property type="entry name" value="HTH_11"/>
    <property type="match status" value="1"/>
</dbReference>
<sequence length="227" mass="26326">MNRIDRLMAIVTTLQSRKFVSAESISEKFEISVRTVYRDIKALGELGIPVSFENQKGYFIVPGYFLPPVAFSIEEANALLLMESVTAGFADKSIRKHYSSALNKVKSVLRTSQKEKVEFLTDNIKLQVPQRLSNDFEYLSTIQNAIVSKHLLDIAYTSNKEEVSRRQVEAIGLVFYAFSWHMIAWCHLREEYRDFKVSRIRTIHDTGLPFRKQNHIRLNDYPLPVEY</sequence>
<name>A0A4Q5LXW6_9BACT</name>
<dbReference type="RefSeq" id="WP_130022233.1">
    <property type="nucleotide sequence ID" value="NZ_SEWF01000023.1"/>
</dbReference>
<dbReference type="EMBL" id="SEWF01000023">
    <property type="protein sequence ID" value="RYU94628.1"/>
    <property type="molecule type" value="Genomic_DNA"/>
</dbReference>
<feature type="domain" description="WYL" evidence="2">
    <location>
        <begin position="137"/>
        <end position="203"/>
    </location>
</feature>
<dbReference type="PANTHER" id="PTHR34580">
    <property type="match status" value="1"/>
</dbReference>
<dbReference type="Gene3D" id="1.10.10.10">
    <property type="entry name" value="Winged helix-like DNA-binding domain superfamily/Winged helix DNA-binding domain"/>
    <property type="match status" value="1"/>
</dbReference>
<dbReference type="InterPro" id="IPR036390">
    <property type="entry name" value="WH_DNA-bd_sf"/>
</dbReference>
<dbReference type="PANTHER" id="PTHR34580:SF1">
    <property type="entry name" value="PROTEIN PAFC"/>
    <property type="match status" value="1"/>
</dbReference>
<proteinExistence type="predicted"/>
<protein>
    <submittedName>
        <fullName evidence="3">YafY family transcriptional regulator</fullName>
    </submittedName>
</protein>
<comment type="caution">
    <text evidence="3">The sequence shown here is derived from an EMBL/GenBank/DDBJ whole genome shotgun (WGS) entry which is preliminary data.</text>
</comment>
<accession>A0A4Q5LXW6</accession>
<feature type="domain" description="Helix-turn-helix type 11" evidence="1">
    <location>
        <begin position="6"/>
        <end position="58"/>
    </location>
</feature>
<evidence type="ECO:0000313" key="4">
    <source>
        <dbReference type="Proteomes" id="UP000293162"/>
    </source>
</evidence>
<dbReference type="AlphaFoldDB" id="A0A4Q5LXW6"/>
<dbReference type="InterPro" id="IPR051534">
    <property type="entry name" value="CBASS_pafABC_assoc_protein"/>
</dbReference>
<gene>
    <name evidence="3" type="ORF">EWM59_15965</name>
</gene>
<dbReference type="OrthoDB" id="9815009at2"/>
<dbReference type="Pfam" id="PF13280">
    <property type="entry name" value="WYL"/>
    <property type="match status" value="1"/>
</dbReference>
<reference evidence="3 4" key="1">
    <citation type="submission" date="2019-02" db="EMBL/GenBank/DDBJ databases">
        <title>Bacterial novel species Emticicia sp. 17J42-9 isolated from soil.</title>
        <authorList>
            <person name="Jung H.-Y."/>
        </authorList>
    </citation>
    <scope>NUCLEOTIDE SEQUENCE [LARGE SCALE GENOMIC DNA]</scope>
    <source>
        <strain evidence="3 4">17J42-9</strain>
    </source>
</reference>
<evidence type="ECO:0000259" key="2">
    <source>
        <dbReference type="Pfam" id="PF13280"/>
    </source>
</evidence>